<dbReference type="OrthoDB" id="5379044at2"/>
<dbReference type="EMBL" id="CP000113">
    <property type="protein sequence ID" value="ABF88821.1"/>
    <property type="molecule type" value="Genomic_DNA"/>
</dbReference>
<dbReference type="STRING" id="246197.MXAN_0646"/>
<dbReference type="InterPro" id="IPR050410">
    <property type="entry name" value="CCR4/nocturin_mRNA_transcr"/>
</dbReference>
<evidence type="ECO:0000259" key="1">
    <source>
        <dbReference type="Pfam" id="PF03372"/>
    </source>
</evidence>
<sequence>MSGARRHPKPERLAVSSFLPRPTGGASALPMSPSPLRIVTYNVRYFGHMLRGLASTVGPKRRVAAALASLDPLPDVVCLQEVETSSLRSNIADRPKQPGETQLTAFMGRMVETFDRLGREMPYEAFYFRAHHYKLREVSLYTTGLAVLVNTRKLEVATHNVGAPQAITHHHVQRLKDRKQSRICAHMRLLRREDRHPFHIFNTHLSLPTPFAREFWATRDKMGGGVNQLHEARKLTEFMQGLTGDEPYIVCGDFNSPPASPVYRYLTTDGRLTCAQAAVGQIDPNVSRGFPTAGFLHMRMHLDHVFSGAGVRWLDTQETSPFGDLRSRFHGLSDHMPIVARFALDSGKTLITPPPTSLLL</sequence>
<dbReference type="Pfam" id="PF03372">
    <property type="entry name" value="Exo_endo_phos"/>
    <property type="match status" value="1"/>
</dbReference>
<keyword evidence="2" id="KW-0255">Endonuclease</keyword>
<dbReference type="EnsemblBacteria" id="ABF88821">
    <property type="protein sequence ID" value="ABF88821"/>
    <property type="gene ID" value="MXAN_0646"/>
</dbReference>
<reference evidence="2 3" key="1">
    <citation type="journal article" date="2006" name="Proc. Natl. Acad. Sci. U.S.A.">
        <title>Evolution of sensory complexity recorded in a myxobacterial genome.</title>
        <authorList>
            <person name="Goldman B.S."/>
            <person name="Nierman W.C."/>
            <person name="Kaiser D."/>
            <person name="Slater S.C."/>
            <person name="Durkin A.S."/>
            <person name="Eisen J.A."/>
            <person name="Ronning C.M."/>
            <person name="Barbazuk W.B."/>
            <person name="Blanchard M."/>
            <person name="Field C."/>
            <person name="Halling C."/>
            <person name="Hinkle G."/>
            <person name="Iartchuk O."/>
            <person name="Kim H.S."/>
            <person name="Mackenzie C."/>
            <person name="Madupu R."/>
            <person name="Miller N."/>
            <person name="Shvartsbeyn A."/>
            <person name="Sullivan S.A."/>
            <person name="Vaudin M."/>
            <person name="Wiegand R."/>
            <person name="Kaplan H.B."/>
        </authorList>
    </citation>
    <scope>NUCLEOTIDE SEQUENCE [LARGE SCALE GENOMIC DNA]</scope>
    <source>
        <strain evidence="3">DK1622</strain>
    </source>
</reference>
<dbReference type="GO" id="GO:0000175">
    <property type="term" value="F:3'-5'-RNA exonuclease activity"/>
    <property type="evidence" value="ECO:0007669"/>
    <property type="project" value="TreeGrafter"/>
</dbReference>
<dbReference type="InterPro" id="IPR005135">
    <property type="entry name" value="Endo/exonuclease/phosphatase"/>
</dbReference>
<gene>
    <name evidence="2" type="ordered locus">MXAN_0646</name>
</gene>
<dbReference type="eggNOG" id="COG5239">
    <property type="taxonomic scope" value="Bacteria"/>
</dbReference>
<keyword evidence="2" id="KW-0378">Hydrolase</keyword>
<organism evidence="2 3">
    <name type="scientific">Myxococcus xanthus (strain DK1622)</name>
    <dbReference type="NCBI Taxonomy" id="246197"/>
    <lineage>
        <taxon>Bacteria</taxon>
        <taxon>Pseudomonadati</taxon>
        <taxon>Myxococcota</taxon>
        <taxon>Myxococcia</taxon>
        <taxon>Myxococcales</taxon>
        <taxon>Cystobacterineae</taxon>
        <taxon>Myxococcaceae</taxon>
        <taxon>Myxococcus</taxon>
    </lineage>
</organism>
<dbReference type="GO" id="GO:0004519">
    <property type="term" value="F:endonuclease activity"/>
    <property type="evidence" value="ECO:0007669"/>
    <property type="project" value="UniProtKB-KW"/>
</dbReference>
<name>Q1DEK9_MYXXD</name>
<dbReference type="Proteomes" id="UP000002402">
    <property type="component" value="Chromosome"/>
</dbReference>
<accession>Q1DEK9</accession>
<dbReference type="HOGENOM" id="CLU_865515_0_0_7"/>
<feature type="domain" description="Endonuclease/exonuclease/phosphatase" evidence="1">
    <location>
        <begin position="39"/>
        <end position="335"/>
    </location>
</feature>
<dbReference type="SUPFAM" id="SSF56219">
    <property type="entry name" value="DNase I-like"/>
    <property type="match status" value="1"/>
</dbReference>
<keyword evidence="2" id="KW-0540">Nuclease</keyword>
<evidence type="ECO:0000313" key="2">
    <source>
        <dbReference type="EMBL" id="ABF88821.1"/>
    </source>
</evidence>
<dbReference type="PANTHER" id="PTHR12121">
    <property type="entry name" value="CARBON CATABOLITE REPRESSOR PROTEIN 4"/>
    <property type="match status" value="1"/>
</dbReference>
<protein>
    <submittedName>
        <fullName evidence="2">Endonuclease/exonuclease/phosphatase family protein</fullName>
    </submittedName>
</protein>
<evidence type="ECO:0000313" key="3">
    <source>
        <dbReference type="Proteomes" id="UP000002402"/>
    </source>
</evidence>
<keyword evidence="3" id="KW-1185">Reference proteome</keyword>
<proteinExistence type="predicted"/>
<dbReference type="Gene3D" id="3.60.10.10">
    <property type="entry name" value="Endonuclease/exonuclease/phosphatase"/>
    <property type="match status" value="1"/>
</dbReference>
<dbReference type="InterPro" id="IPR036691">
    <property type="entry name" value="Endo/exonu/phosph_ase_sf"/>
</dbReference>
<dbReference type="PANTHER" id="PTHR12121:SF36">
    <property type="entry name" value="ENDONUCLEASE_EXONUCLEASE_PHOSPHATASE DOMAIN-CONTAINING PROTEIN"/>
    <property type="match status" value="1"/>
</dbReference>
<dbReference type="AlphaFoldDB" id="Q1DEK9"/>
<dbReference type="KEGG" id="mxa:MXAN_0646"/>